<evidence type="ECO:0000256" key="1">
    <source>
        <dbReference type="ARBA" id="ARBA00004180"/>
    </source>
</evidence>
<dbReference type="OrthoDB" id="5512at2759"/>
<comment type="caution">
    <text evidence="8">The sequence shown here is derived from an EMBL/GenBank/DDBJ whole genome shotgun (WGS) entry which is preliminary data.</text>
</comment>
<dbReference type="InterPro" id="IPR000996">
    <property type="entry name" value="Clathrin_L-chain"/>
</dbReference>
<feature type="compositionally biased region" description="Polar residues" evidence="7">
    <location>
        <begin position="177"/>
        <end position="188"/>
    </location>
</feature>
<evidence type="ECO:0000256" key="2">
    <source>
        <dbReference type="ARBA" id="ARBA00005263"/>
    </source>
</evidence>
<sequence>MDPFGEAENAFEENQNTAFPSEESHTSDYISSIDQAELQAHSSCDSAPGCDQGTLFLPNDSIIDSPDVEEDELTKYNYEWEEKLAKKASEQSRIAIECKEKALADMEQFIAEREHIMESKKTTNRAHEQAMLEKLQADLANANPWERVVTLVDMKQPKKTNKSDSTKKSDKDKKSTEILSKSTTDEITTDVSRMRQMFLQLKREPLETTRSIATH</sequence>
<dbReference type="InParanoid" id="A0A024GVF6"/>
<evidence type="ECO:0000256" key="4">
    <source>
        <dbReference type="ARBA" id="ARBA00023176"/>
    </source>
</evidence>
<evidence type="ECO:0000313" key="9">
    <source>
        <dbReference type="Proteomes" id="UP000053237"/>
    </source>
</evidence>
<keyword evidence="5 6" id="KW-0968">Cytoplasmic vesicle</keyword>
<evidence type="ECO:0000256" key="3">
    <source>
        <dbReference type="ARBA" id="ARBA00023136"/>
    </source>
</evidence>
<dbReference type="PANTHER" id="PTHR10639">
    <property type="entry name" value="CLATHRIN LIGHT CHAIN"/>
    <property type="match status" value="1"/>
</dbReference>
<protein>
    <recommendedName>
        <fullName evidence="6">Clathrin light chain</fullName>
    </recommendedName>
</protein>
<accession>A0A024GVF6</accession>
<keyword evidence="9" id="KW-1185">Reference proteome</keyword>
<feature type="region of interest" description="Disordered" evidence="7">
    <location>
        <begin position="151"/>
        <end position="188"/>
    </location>
</feature>
<dbReference type="EMBL" id="CAIX01001103">
    <property type="protein sequence ID" value="CCI50757.1"/>
    <property type="molecule type" value="Genomic_DNA"/>
</dbReference>
<dbReference type="GO" id="GO:0030130">
    <property type="term" value="C:clathrin coat of trans-Golgi network vesicle"/>
    <property type="evidence" value="ECO:0007669"/>
    <property type="project" value="InterPro"/>
</dbReference>
<dbReference type="GO" id="GO:0006886">
    <property type="term" value="P:intracellular protein transport"/>
    <property type="evidence" value="ECO:0007669"/>
    <property type="project" value="InterPro"/>
</dbReference>
<evidence type="ECO:0000256" key="5">
    <source>
        <dbReference type="ARBA" id="ARBA00023329"/>
    </source>
</evidence>
<feature type="compositionally biased region" description="Basic and acidic residues" evidence="7">
    <location>
        <begin position="161"/>
        <end position="176"/>
    </location>
</feature>
<dbReference type="Proteomes" id="UP000053237">
    <property type="component" value="Unassembled WGS sequence"/>
</dbReference>
<dbReference type="GO" id="GO:0005198">
    <property type="term" value="F:structural molecule activity"/>
    <property type="evidence" value="ECO:0007669"/>
    <property type="project" value="InterPro"/>
</dbReference>
<evidence type="ECO:0000313" key="8">
    <source>
        <dbReference type="EMBL" id="CCI50757.1"/>
    </source>
</evidence>
<comment type="subcellular location">
    <subcellularLocation>
        <location evidence="1 6">Cytoplasmic vesicle membrane</location>
        <topology evidence="1 6">Peripheral membrane protein</topology>
        <orientation evidence="1 6">Cytoplasmic side</orientation>
    </subcellularLocation>
    <subcellularLocation>
        <location evidence="6">Membrane</location>
        <location evidence="6">Coated pit</location>
        <topology evidence="6">Peripheral membrane protein</topology>
        <orientation evidence="6">Cytoplasmic side</orientation>
    </subcellularLocation>
    <text evidence="6">Cytoplasmic face of coated pits and vesicles.</text>
</comment>
<organism evidence="8 9">
    <name type="scientific">Albugo candida</name>
    <dbReference type="NCBI Taxonomy" id="65357"/>
    <lineage>
        <taxon>Eukaryota</taxon>
        <taxon>Sar</taxon>
        <taxon>Stramenopiles</taxon>
        <taxon>Oomycota</taxon>
        <taxon>Peronosporomycetes</taxon>
        <taxon>Albuginales</taxon>
        <taxon>Albuginaceae</taxon>
        <taxon>Albugo</taxon>
    </lineage>
</organism>
<keyword evidence="4 6" id="KW-0168">Coated pit</keyword>
<comment type="similarity">
    <text evidence="2 6">Belongs to the clathrin light chain family.</text>
</comment>
<name>A0A024GVF6_9STRA</name>
<comment type="function">
    <text evidence="6">Clathrin is the major protein of the polyhedral coat of coated pits and vesicles.</text>
</comment>
<gene>
    <name evidence="8" type="ORF">BN9_129970</name>
</gene>
<feature type="region of interest" description="Disordered" evidence="7">
    <location>
        <begin position="1"/>
        <end position="28"/>
    </location>
</feature>
<dbReference type="GO" id="GO:0030132">
    <property type="term" value="C:clathrin coat of coated pit"/>
    <property type="evidence" value="ECO:0007669"/>
    <property type="project" value="InterPro"/>
</dbReference>
<proteinExistence type="inferred from homology"/>
<dbReference type="PANTHER" id="PTHR10639:SF7">
    <property type="entry name" value="CLATHRIN LIGHT CHAIN"/>
    <property type="match status" value="1"/>
</dbReference>
<dbReference type="GO" id="GO:0072583">
    <property type="term" value="P:clathrin-dependent endocytosis"/>
    <property type="evidence" value="ECO:0007669"/>
    <property type="project" value="TreeGrafter"/>
</dbReference>
<dbReference type="Pfam" id="PF01086">
    <property type="entry name" value="Clathrin_lg_ch"/>
    <property type="match status" value="1"/>
</dbReference>
<evidence type="ECO:0000256" key="6">
    <source>
        <dbReference type="RuleBase" id="RU363137"/>
    </source>
</evidence>
<evidence type="ECO:0000256" key="7">
    <source>
        <dbReference type="SAM" id="MobiDB-lite"/>
    </source>
</evidence>
<dbReference type="GO" id="GO:0032050">
    <property type="term" value="F:clathrin heavy chain binding"/>
    <property type="evidence" value="ECO:0007669"/>
    <property type="project" value="TreeGrafter"/>
</dbReference>
<keyword evidence="3 6" id="KW-0472">Membrane</keyword>
<dbReference type="AlphaFoldDB" id="A0A024GVF6"/>
<reference evidence="8 9" key="1">
    <citation type="submission" date="2012-05" db="EMBL/GenBank/DDBJ databases">
        <title>Recombination and specialization in a pathogen metapopulation.</title>
        <authorList>
            <person name="Gardiner A."/>
            <person name="Kemen E."/>
            <person name="Schultz-Larsen T."/>
            <person name="MacLean D."/>
            <person name="Van Oosterhout C."/>
            <person name="Jones J.D.G."/>
        </authorList>
    </citation>
    <scope>NUCLEOTIDE SEQUENCE [LARGE SCALE GENOMIC DNA]</scope>
    <source>
        <strain evidence="8 9">Ac Nc2</strain>
    </source>
</reference>